<reference evidence="4 5" key="1">
    <citation type="submission" date="2024-03" db="EMBL/GenBank/DDBJ databases">
        <title>The Acrasis kona genome and developmental transcriptomes reveal deep origins of eukaryotic multicellular pathways.</title>
        <authorList>
            <person name="Sheikh S."/>
            <person name="Fu C.-J."/>
            <person name="Brown M.W."/>
            <person name="Baldauf S.L."/>
        </authorList>
    </citation>
    <scope>NUCLEOTIDE SEQUENCE [LARGE SCALE GENOMIC DNA]</scope>
    <source>
        <strain evidence="4 5">ATCC MYA-3509</strain>
    </source>
</reference>
<comment type="similarity">
    <text evidence="1">Belongs to the OPA3 family.</text>
</comment>
<dbReference type="PANTHER" id="PTHR12499">
    <property type="entry name" value="OPTIC ATROPHY 3 PROTEIN OPA3"/>
    <property type="match status" value="1"/>
</dbReference>
<dbReference type="AlphaFoldDB" id="A0AAW2YW47"/>
<dbReference type="InterPro" id="IPR010754">
    <property type="entry name" value="OPA3-like"/>
</dbReference>
<evidence type="ECO:0000256" key="1">
    <source>
        <dbReference type="ARBA" id="ARBA00007584"/>
    </source>
</evidence>
<keyword evidence="2 3" id="KW-0175">Coiled coil</keyword>
<dbReference type="EMBL" id="JAOPGA020000749">
    <property type="protein sequence ID" value="KAL0481317.1"/>
    <property type="molecule type" value="Genomic_DNA"/>
</dbReference>
<organism evidence="4 5">
    <name type="scientific">Acrasis kona</name>
    <dbReference type="NCBI Taxonomy" id="1008807"/>
    <lineage>
        <taxon>Eukaryota</taxon>
        <taxon>Discoba</taxon>
        <taxon>Heterolobosea</taxon>
        <taxon>Tetramitia</taxon>
        <taxon>Eutetramitia</taxon>
        <taxon>Acrasidae</taxon>
        <taxon>Acrasis</taxon>
    </lineage>
</organism>
<dbReference type="GO" id="GO:0019216">
    <property type="term" value="P:regulation of lipid metabolic process"/>
    <property type="evidence" value="ECO:0007669"/>
    <property type="project" value="TreeGrafter"/>
</dbReference>
<comment type="caution">
    <text evidence="4">The sequence shown here is derived from an EMBL/GenBank/DDBJ whole genome shotgun (WGS) entry which is preliminary data.</text>
</comment>
<sequence>MAFPLIKVVALVAKSASKPIARRIKNQTTTVNVKSPAFQAFVVKGARLWHKMEGKIQSFAGDKTPRKQLNISAAVDLGAEVASEGFLILVALALLSIEAVRSGVKDKAKAEELNNEFESMRSEINTLRTQIEIYTKKQQDKTIKNHIVDALENKS</sequence>
<dbReference type="PANTHER" id="PTHR12499:SF0">
    <property type="entry name" value="OPTIC ATROPHY 3 PROTEIN"/>
    <property type="match status" value="1"/>
</dbReference>
<evidence type="ECO:0000256" key="2">
    <source>
        <dbReference type="ARBA" id="ARBA00023054"/>
    </source>
</evidence>
<feature type="coiled-coil region" evidence="3">
    <location>
        <begin position="110"/>
        <end position="137"/>
    </location>
</feature>
<accession>A0AAW2YW47</accession>
<keyword evidence="5" id="KW-1185">Reference proteome</keyword>
<evidence type="ECO:0000256" key="3">
    <source>
        <dbReference type="SAM" id="Coils"/>
    </source>
</evidence>
<dbReference type="Proteomes" id="UP001431209">
    <property type="component" value="Unassembled WGS sequence"/>
</dbReference>
<evidence type="ECO:0000313" key="4">
    <source>
        <dbReference type="EMBL" id="KAL0481317.1"/>
    </source>
</evidence>
<dbReference type="Pfam" id="PF07047">
    <property type="entry name" value="OPA3"/>
    <property type="match status" value="1"/>
</dbReference>
<protein>
    <recommendedName>
        <fullName evidence="6">OPA3-like protein</fullName>
    </recommendedName>
</protein>
<evidence type="ECO:0008006" key="6">
    <source>
        <dbReference type="Google" id="ProtNLM"/>
    </source>
</evidence>
<evidence type="ECO:0000313" key="5">
    <source>
        <dbReference type="Proteomes" id="UP001431209"/>
    </source>
</evidence>
<name>A0AAW2YW47_9EUKA</name>
<dbReference type="GO" id="GO:0005739">
    <property type="term" value="C:mitochondrion"/>
    <property type="evidence" value="ECO:0007669"/>
    <property type="project" value="TreeGrafter"/>
</dbReference>
<proteinExistence type="inferred from homology"/>
<gene>
    <name evidence="4" type="ORF">AKO1_012763</name>
</gene>